<evidence type="ECO:0000259" key="1">
    <source>
        <dbReference type="SMART" id="SM00829"/>
    </source>
</evidence>
<dbReference type="Gene3D" id="3.40.50.720">
    <property type="entry name" value="NAD(P)-binding Rossmann-like Domain"/>
    <property type="match status" value="1"/>
</dbReference>
<proteinExistence type="predicted"/>
<dbReference type="SUPFAM" id="SSF51735">
    <property type="entry name" value="NAD(P)-binding Rossmann-fold domains"/>
    <property type="match status" value="1"/>
</dbReference>
<dbReference type="SMART" id="SM00829">
    <property type="entry name" value="PKS_ER"/>
    <property type="match status" value="1"/>
</dbReference>
<dbReference type="SUPFAM" id="SSF50129">
    <property type="entry name" value="GroES-like"/>
    <property type="match status" value="1"/>
</dbReference>
<dbReference type="CDD" id="cd08267">
    <property type="entry name" value="MDR1"/>
    <property type="match status" value="1"/>
</dbReference>
<accession>A0A232M754</accession>
<keyword evidence="3" id="KW-1185">Reference proteome</keyword>
<dbReference type="Gene3D" id="3.90.180.10">
    <property type="entry name" value="Medium-chain alcohol dehydrogenases, catalytic domain"/>
    <property type="match status" value="1"/>
</dbReference>
<dbReference type="Pfam" id="PF13602">
    <property type="entry name" value="ADH_zinc_N_2"/>
    <property type="match status" value="1"/>
</dbReference>
<dbReference type="InterPro" id="IPR020843">
    <property type="entry name" value="ER"/>
</dbReference>
<dbReference type="Pfam" id="PF08240">
    <property type="entry name" value="ADH_N"/>
    <property type="match status" value="1"/>
</dbReference>
<reference evidence="2 3" key="1">
    <citation type="journal article" date="2015" name="Environ. Microbiol.">
        <title>Metagenome sequence of Elaphomyces granulatus from sporocarp tissue reveals Ascomycota ectomycorrhizal fingerprints of genome expansion and a Proteobacteria-rich microbiome.</title>
        <authorList>
            <person name="Quandt C.A."/>
            <person name="Kohler A."/>
            <person name="Hesse C.N."/>
            <person name="Sharpton T.J."/>
            <person name="Martin F."/>
            <person name="Spatafora J.W."/>
        </authorList>
    </citation>
    <scope>NUCLEOTIDE SEQUENCE [LARGE SCALE GENOMIC DNA]</scope>
    <source>
        <strain evidence="2 3">OSC145934</strain>
    </source>
</reference>
<evidence type="ECO:0000313" key="3">
    <source>
        <dbReference type="Proteomes" id="UP000243515"/>
    </source>
</evidence>
<dbReference type="Proteomes" id="UP000243515">
    <property type="component" value="Unassembled WGS sequence"/>
</dbReference>
<dbReference type="PANTHER" id="PTHR11695">
    <property type="entry name" value="ALCOHOL DEHYDROGENASE RELATED"/>
    <property type="match status" value="1"/>
</dbReference>
<feature type="domain" description="Enoyl reductase (ER)" evidence="1">
    <location>
        <begin position="22"/>
        <end position="335"/>
    </location>
</feature>
<organism evidence="2 3">
    <name type="scientific">Elaphomyces granulatus</name>
    <dbReference type="NCBI Taxonomy" id="519963"/>
    <lineage>
        <taxon>Eukaryota</taxon>
        <taxon>Fungi</taxon>
        <taxon>Dikarya</taxon>
        <taxon>Ascomycota</taxon>
        <taxon>Pezizomycotina</taxon>
        <taxon>Eurotiomycetes</taxon>
        <taxon>Eurotiomycetidae</taxon>
        <taxon>Eurotiales</taxon>
        <taxon>Elaphomycetaceae</taxon>
        <taxon>Elaphomyces</taxon>
    </lineage>
</organism>
<dbReference type="EMBL" id="NPHW01002126">
    <property type="protein sequence ID" value="OXV12114.1"/>
    <property type="molecule type" value="Genomic_DNA"/>
</dbReference>
<name>A0A232M754_9EURO</name>
<dbReference type="GO" id="GO:0005739">
    <property type="term" value="C:mitochondrion"/>
    <property type="evidence" value="ECO:0007669"/>
    <property type="project" value="TreeGrafter"/>
</dbReference>
<dbReference type="InterPro" id="IPR013154">
    <property type="entry name" value="ADH-like_N"/>
</dbReference>
<sequence>MSNASNLPSAMRAWLWTDTAGGLEKNIRLEEAASPPGQTLRQDQVLIQVISASLNPADYKVPEMGFIIHLAVSTPATPGMDFCGRVIATGSAVQGYEQGQLVYGSLGRPVKFGALAEYVVSSVSQIAPVPSGVHPDHAASIGIAGQTAYQSIQPNVSAGDHIFINAGSGGCGVFAIQIAKILGCHVTVSCSTRNIQFCRDLGADEVIDYTSVDIVQALKEKGQVFNLVVDHIGVPANLYQECHHFLAPRKGFVQVGSNSILTFVDRLLRPSLFGGGKRWYQIFIFRNVKSQLIQLGEWIHEGKIKVPLDSTFEFEDAVQAFKKLKTHRARGKIVIHVAKKAS</sequence>
<dbReference type="AlphaFoldDB" id="A0A232M754"/>
<comment type="caution">
    <text evidence="2">The sequence shown here is derived from an EMBL/GenBank/DDBJ whole genome shotgun (WGS) entry which is preliminary data.</text>
</comment>
<dbReference type="GO" id="GO:0016491">
    <property type="term" value="F:oxidoreductase activity"/>
    <property type="evidence" value="ECO:0007669"/>
    <property type="project" value="InterPro"/>
</dbReference>
<evidence type="ECO:0000313" key="2">
    <source>
        <dbReference type="EMBL" id="OXV12114.1"/>
    </source>
</evidence>
<dbReference type="PANTHER" id="PTHR11695:SF294">
    <property type="entry name" value="RETICULON-4-INTERACTING PROTEIN 1, MITOCHONDRIAL"/>
    <property type="match status" value="1"/>
</dbReference>
<protein>
    <recommendedName>
        <fullName evidence="1">Enoyl reductase (ER) domain-containing protein</fullName>
    </recommendedName>
</protein>
<dbReference type="OrthoDB" id="201656at2759"/>
<dbReference type="InterPro" id="IPR011032">
    <property type="entry name" value="GroES-like_sf"/>
</dbReference>
<dbReference type="InterPro" id="IPR036291">
    <property type="entry name" value="NAD(P)-bd_dom_sf"/>
</dbReference>
<gene>
    <name evidence="2" type="ORF">Egran_00127</name>
</gene>
<dbReference type="InterPro" id="IPR050700">
    <property type="entry name" value="YIM1/Zinc_Alcohol_DH_Fams"/>
</dbReference>